<keyword evidence="8" id="KW-0548">Nucleotidyltransferase</keyword>
<dbReference type="PANTHER" id="PTHR42648">
    <property type="entry name" value="TRANSPOSASE, PUTATIVE-RELATED"/>
    <property type="match status" value="1"/>
</dbReference>
<evidence type="ECO:0000256" key="8">
    <source>
        <dbReference type="ARBA" id="ARBA00022932"/>
    </source>
</evidence>
<dbReference type="Gene3D" id="3.30.420.10">
    <property type="entry name" value="Ribonuclease H-like superfamily/Ribonuclease H"/>
    <property type="match status" value="1"/>
</dbReference>
<evidence type="ECO:0000259" key="10">
    <source>
        <dbReference type="Pfam" id="PF25597"/>
    </source>
</evidence>
<evidence type="ECO:0000256" key="7">
    <source>
        <dbReference type="ARBA" id="ARBA00022918"/>
    </source>
</evidence>
<organism evidence="11 12">
    <name type="scientific">Ilex paraguariensis</name>
    <name type="common">yerba mate</name>
    <dbReference type="NCBI Taxonomy" id="185542"/>
    <lineage>
        <taxon>Eukaryota</taxon>
        <taxon>Viridiplantae</taxon>
        <taxon>Streptophyta</taxon>
        <taxon>Embryophyta</taxon>
        <taxon>Tracheophyta</taxon>
        <taxon>Spermatophyta</taxon>
        <taxon>Magnoliopsida</taxon>
        <taxon>eudicotyledons</taxon>
        <taxon>Gunneridae</taxon>
        <taxon>Pentapetalae</taxon>
        <taxon>asterids</taxon>
        <taxon>campanulids</taxon>
        <taxon>Aquifoliales</taxon>
        <taxon>Aquifoliaceae</taxon>
        <taxon>Ilex</taxon>
    </lineage>
</organism>
<keyword evidence="8" id="KW-0239">DNA-directed DNA polymerase</keyword>
<evidence type="ECO:0000313" key="11">
    <source>
        <dbReference type="EMBL" id="CAK9153987.1"/>
    </source>
</evidence>
<keyword evidence="1" id="KW-0540">Nuclease</keyword>
<dbReference type="Proteomes" id="UP001642360">
    <property type="component" value="Unassembled WGS sequence"/>
</dbReference>
<evidence type="ECO:0000256" key="5">
    <source>
        <dbReference type="ARBA" id="ARBA00022842"/>
    </source>
</evidence>
<keyword evidence="12" id="KW-1185">Reference proteome</keyword>
<dbReference type="GO" id="GO:0003964">
    <property type="term" value="F:RNA-directed DNA polymerase activity"/>
    <property type="evidence" value="ECO:0007669"/>
    <property type="project" value="UniProtKB-KW"/>
</dbReference>
<dbReference type="GO" id="GO:0015074">
    <property type="term" value="P:DNA integration"/>
    <property type="evidence" value="ECO:0007669"/>
    <property type="project" value="UniProtKB-KW"/>
</dbReference>
<accession>A0ABC8SHD6</accession>
<evidence type="ECO:0000256" key="3">
    <source>
        <dbReference type="ARBA" id="ARBA00022759"/>
    </source>
</evidence>
<protein>
    <recommendedName>
        <fullName evidence="10">Retroviral polymerase SH3-like domain-containing protein</fullName>
    </recommendedName>
</protein>
<sequence length="127" mass="14991">MSDQFLDYCKEHGIQCQKTYPKTPQQNGVDEHKLAHLTSMCFPWLHIKNLPRELWAVVVQLVCHVINRLLSWLGTKPSLLEALYYHKPNVSYFRVFGLVCYVHVSKTNWTKLDPRARPYIFVSYDTH</sequence>
<name>A0ABC8SHD6_9AQUA</name>
<keyword evidence="7" id="KW-0695">RNA-directed DNA polymerase</keyword>
<dbReference type="Pfam" id="PF25597">
    <property type="entry name" value="SH3_retrovirus"/>
    <property type="match status" value="1"/>
</dbReference>
<evidence type="ECO:0000256" key="1">
    <source>
        <dbReference type="ARBA" id="ARBA00022722"/>
    </source>
</evidence>
<dbReference type="EMBL" id="CAUOFW020002470">
    <property type="protein sequence ID" value="CAK9153987.1"/>
    <property type="molecule type" value="Genomic_DNA"/>
</dbReference>
<keyword evidence="5" id="KW-0460">Magnesium</keyword>
<keyword evidence="3" id="KW-0255">Endonuclease</keyword>
<dbReference type="AlphaFoldDB" id="A0ABC8SHD6"/>
<gene>
    <name evidence="11" type="ORF">ILEXP_LOCUS22288</name>
</gene>
<evidence type="ECO:0000313" key="12">
    <source>
        <dbReference type="Proteomes" id="UP001642360"/>
    </source>
</evidence>
<proteinExistence type="predicted"/>
<dbReference type="PANTHER" id="PTHR42648:SF11">
    <property type="entry name" value="TRANSPOSON TY4-P GAG-POL POLYPROTEIN"/>
    <property type="match status" value="1"/>
</dbReference>
<evidence type="ECO:0000256" key="4">
    <source>
        <dbReference type="ARBA" id="ARBA00022801"/>
    </source>
</evidence>
<keyword evidence="2" id="KW-0479">Metal-binding</keyword>
<keyword evidence="9" id="KW-0233">DNA recombination</keyword>
<dbReference type="InterPro" id="IPR057670">
    <property type="entry name" value="SH3_retrovirus"/>
</dbReference>
<dbReference type="SUPFAM" id="SSF53098">
    <property type="entry name" value="Ribonuclease H-like"/>
    <property type="match status" value="1"/>
</dbReference>
<dbReference type="InterPro" id="IPR039537">
    <property type="entry name" value="Retrotran_Ty1/copia-like"/>
</dbReference>
<reference evidence="11 12" key="1">
    <citation type="submission" date="2024-02" db="EMBL/GenBank/DDBJ databases">
        <authorList>
            <person name="Vignale AGUSTIN F."/>
            <person name="Sosa J E."/>
            <person name="Modenutti C."/>
        </authorList>
    </citation>
    <scope>NUCLEOTIDE SEQUENCE [LARGE SCALE GENOMIC DNA]</scope>
</reference>
<dbReference type="GO" id="GO:0046872">
    <property type="term" value="F:metal ion binding"/>
    <property type="evidence" value="ECO:0007669"/>
    <property type="project" value="UniProtKB-KW"/>
</dbReference>
<feature type="domain" description="Retroviral polymerase SH3-like" evidence="10">
    <location>
        <begin position="99"/>
        <end position="126"/>
    </location>
</feature>
<evidence type="ECO:0000256" key="9">
    <source>
        <dbReference type="ARBA" id="ARBA00023172"/>
    </source>
</evidence>
<dbReference type="InterPro" id="IPR012337">
    <property type="entry name" value="RNaseH-like_sf"/>
</dbReference>
<evidence type="ECO:0000256" key="6">
    <source>
        <dbReference type="ARBA" id="ARBA00022908"/>
    </source>
</evidence>
<keyword evidence="6" id="KW-0229">DNA integration</keyword>
<dbReference type="GO" id="GO:0006310">
    <property type="term" value="P:DNA recombination"/>
    <property type="evidence" value="ECO:0007669"/>
    <property type="project" value="UniProtKB-KW"/>
</dbReference>
<keyword evidence="8" id="KW-0808">Transferase</keyword>
<dbReference type="GO" id="GO:0003887">
    <property type="term" value="F:DNA-directed DNA polymerase activity"/>
    <property type="evidence" value="ECO:0007669"/>
    <property type="project" value="UniProtKB-KW"/>
</dbReference>
<dbReference type="GO" id="GO:0004519">
    <property type="term" value="F:endonuclease activity"/>
    <property type="evidence" value="ECO:0007669"/>
    <property type="project" value="UniProtKB-KW"/>
</dbReference>
<comment type="caution">
    <text evidence="11">The sequence shown here is derived from an EMBL/GenBank/DDBJ whole genome shotgun (WGS) entry which is preliminary data.</text>
</comment>
<dbReference type="GO" id="GO:0016787">
    <property type="term" value="F:hydrolase activity"/>
    <property type="evidence" value="ECO:0007669"/>
    <property type="project" value="UniProtKB-KW"/>
</dbReference>
<dbReference type="InterPro" id="IPR036397">
    <property type="entry name" value="RNaseH_sf"/>
</dbReference>
<keyword evidence="4" id="KW-0378">Hydrolase</keyword>
<evidence type="ECO:0000256" key="2">
    <source>
        <dbReference type="ARBA" id="ARBA00022723"/>
    </source>
</evidence>